<evidence type="ECO:0000313" key="3">
    <source>
        <dbReference type="Proteomes" id="UP000654075"/>
    </source>
</evidence>
<dbReference type="Proteomes" id="UP000654075">
    <property type="component" value="Unassembled WGS sequence"/>
</dbReference>
<organism evidence="2 3">
    <name type="scientific">Polarella glacialis</name>
    <name type="common">Dinoflagellate</name>
    <dbReference type="NCBI Taxonomy" id="89957"/>
    <lineage>
        <taxon>Eukaryota</taxon>
        <taxon>Sar</taxon>
        <taxon>Alveolata</taxon>
        <taxon>Dinophyceae</taxon>
        <taxon>Suessiales</taxon>
        <taxon>Suessiaceae</taxon>
        <taxon>Polarella</taxon>
    </lineage>
</organism>
<comment type="caution">
    <text evidence="2">The sequence shown here is derived from an EMBL/GenBank/DDBJ whole genome shotgun (WGS) entry which is preliminary data.</text>
</comment>
<name>A0A813G2F2_POLGL</name>
<keyword evidence="1" id="KW-0175">Coiled coil</keyword>
<reference evidence="2" key="1">
    <citation type="submission" date="2021-02" db="EMBL/GenBank/DDBJ databases">
        <authorList>
            <person name="Dougan E. K."/>
            <person name="Rhodes N."/>
            <person name="Thang M."/>
            <person name="Chan C."/>
        </authorList>
    </citation>
    <scope>NUCLEOTIDE SEQUENCE</scope>
</reference>
<sequence>HLGKMATVTARHSSWLHRLDPAADVAVASRTEVPRFGTSAEQLSVGSAAAAGGAEEALSAQRGERRSTAEEFCAMRQRHGQEWQALHMETHASVQRMTQAIAELHAKMKSRLQELSDQVRKASLQVTDIRMREQIEAADDKLPEESFRVAESEAGDRLSRARADLQDALGSIRF</sequence>
<accession>A0A813G2F2</accession>
<feature type="non-terminal residue" evidence="2">
    <location>
        <position position="1"/>
    </location>
</feature>
<keyword evidence="3" id="KW-1185">Reference proteome</keyword>
<gene>
    <name evidence="2" type="ORF">PGLA1383_LOCUS34534</name>
</gene>
<evidence type="ECO:0000256" key="1">
    <source>
        <dbReference type="SAM" id="Coils"/>
    </source>
</evidence>
<evidence type="ECO:0000313" key="2">
    <source>
        <dbReference type="EMBL" id="CAE8616867.1"/>
    </source>
</evidence>
<proteinExistence type="predicted"/>
<feature type="coiled-coil region" evidence="1">
    <location>
        <begin position="105"/>
        <end position="132"/>
    </location>
</feature>
<dbReference type="EMBL" id="CAJNNV010025987">
    <property type="protein sequence ID" value="CAE8616867.1"/>
    <property type="molecule type" value="Genomic_DNA"/>
</dbReference>
<protein>
    <submittedName>
        <fullName evidence="2">Uncharacterized protein</fullName>
    </submittedName>
</protein>
<dbReference type="AlphaFoldDB" id="A0A813G2F2"/>